<accession>A0A3N0BWW8</accession>
<name>A0A3N0BWW8_9SPHI</name>
<sequence length="102" mass="12431">MWGEVFSGRSPYGSSEDFQTLNGEFKYTLKMSKFTTAEEELLELNNAFDKFKEENTLFQKAILYRTSEYYNINVWKLWKWYRYFETSHILSYPYLENKTNIK</sequence>
<proteinExistence type="predicted"/>
<gene>
    <name evidence="1" type="ORF">D7004_09030</name>
</gene>
<comment type="caution">
    <text evidence="1">The sequence shown here is derived from an EMBL/GenBank/DDBJ whole genome shotgun (WGS) entry which is preliminary data.</text>
</comment>
<dbReference type="Proteomes" id="UP000274046">
    <property type="component" value="Unassembled WGS sequence"/>
</dbReference>
<dbReference type="AlphaFoldDB" id="A0A3N0BWW8"/>
<dbReference type="EMBL" id="RBEE01000012">
    <property type="protein sequence ID" value="RNL54223.1"/>
    <property type="molecule type" value="Genomic_DNA"/>
</dbReference>
<evidence type="ECO:0000313" key="1">
    <source>
        <dbReference type="EMBL" id="RNL54223.1"/>
    </source>
</evidence>
<reference evidence="1 2" key="1">
    <citation type="submission" date="2018-10" db="EMBL/GenBank/DDBJ databases">
        <title>Genome sequencing of Pedobacter jejuensis TNB23.</title>
        <authorList>
            <person name="Cho Y.-J."/>
            <person name="Cho A."/>
            <person name="Kim O.-S."/>
        </authorList>
    </citation>
    <scope>NUCLEOTIDE SEQUENCE [LARGE SCALE GENOMIC DNA]</scope>
    <source>
        <strain evidence="1 2">TNB23</strain>
    </source>
</reference>
<keyword evidence="2" id="KW-1185">Reference proteome</keyword>
<protein>
    <submittedName>
        <fullName evidence="1">Uncharacterized protein</fullName>
    </submittedName>
</protein>
<evidence type="ECO:0000313" key="2">
    <source>
        <dbReference type="Proteomes" id="UP000274046"/>
    </source>
</evidence>
<organism evidence="1 2">
    <name type="scientific">Pedobacter jejuensis</name>
    <dbReference type="NCBI Taxonomy" id="1268550"/>
    <lineage>
        <taxon>Bacteria</taxon>
        <taxon>Pseudomonadati</taxon>
        <taxon>Bacteroidota</taxon>
        <taxon>Sphingobacteriia</taxon>
        <taxon>Sphingobacteriales</taxon>
        <taxon>Sphingobacteriaceae</taxon>
        <taxon>Pedobacter</taxon>
    </lineage>
</organism>